<dbReference type="EMBL" id="UGLC01000002">
    <property type="protein sequence ID" value="STT54477.1"/>
    <property type="molecule type" value="Genomic_DNA"/>
</dbReference>
<name>A0A377WKF7_KLEPN</name>
<proteinExistence type="predicted"/>
<dbReference type="Proteomes" id="UP000254799">
    <property type="component" value="Unassembled WGS sequence"/>
</dbReference>
<sequence>MHYFREITVLSKFYEKLLLFPAVDRVARNNHLRCRYFAVAWSDGRKPQVVGHRNDAVPRSVTRYQGRLLCLHSVSLCYVCAWRRWRRLLRFPARFIFQDGSSIRPVLSPPGTIVSMSRASTIHRKQVALTNNRPRYAMPDNRGEVSIHWRNAQHSEADVIIRYR</sequence>
<protein>
    <submittedName>
        <fullName evidence="1">Uncharacterized protein</fullName>
    </submittedName>
</protein>
<evidence type="ECO:0000313" key="1">
    <source>
        <dbReference type="EMBL" id="STT54477.1"/>
    </source>
</evidence>
<evidence type="ECO:0000313" key="2">
    <source>
        <dbReference type="Proteomes" id="UP000254799"/>
    </source>
</evidence>
<dbReference type="AlphaFoldDB" id="A0A377WKF7"/>
<organism evidence="1 2">
    <name type="scientific">Klebsiella pneumoniae</name>
    <dbReference type="NCBI Taxonomy" id="573"/>
    <lineage>
        <taxon>Bacteria</taxon>
        <taxon>Pseudomonadati</taxon>
        <taxon>Pseudomonadota</taxon>
        <taxon>Gammaproteobacteria</taxon>
        <taxon>Enterobacterales</taxon>
        <taxon>Enterobacteriaceae</taxon>
        <taxon>Klebsiella/Raoultella group</taxon>
        <taxon>Klebsiella</taxon>
        <taxon>Klebsiella pneumoniae complex</taxon>
    </lineage>
</organism>
<accession>A0A377WKF7</accession>
<reference evidence="1 2" key="1">
    <citation type="submission" date="2018-06" db="EMBL/GenBank/DDBJ databases">
        <authorList>
            <consortium name="Pathogen Informatics"/>
            <person name="Doyle S."/>
        </authorList>
    </citation>
    <scope>NUCLEOTIDE SEQUENCE [LARGE SCALE GENOMIC DNA]</scope>
    <source>
        <strain evidence="1 2">NCTC8849</strain>
    </source>
</reference>
<gene>
    <name evidence="1" type="ORF">NCTC8849_03064</name>
</gene>